<dbReference type="InterPro" id="IPR050736">
    <property type="entry name" value="Sensor_HK_Regulatory"/>
</dbReference>
<dbReference type="InterPro" id="IPR003594">
    <property type="entry name" value="HATPase_dom"/>
</dbReference>
<comment type="catalytic activity">
    <reaction evidence="1">
        <text>ATP + protein L-histidine = ADP + protein N-phospho-L-histidine.</text>
        <dbReference type="EC" id="2.7.13.3"/>
    </reaction>
</comment>
<dbReference type="InterPro" id="IPR005467">
    <property type="entry name" value="His_kinase_dom"/>
</dbReference>
<dbReference type="PANTHER" id="PTHR43711:SF31">
    <property type="entry name" value="HISTIDINE KINASE"/>
    <property type="match status" value="1"/>
</dbReference>
<dbReference type="SUPFAM" id="SSF55874">
    <property type="entry name" value="ATPase domain of HSP90 chaperone/DNA topoisomerase II/histidine kinase"/>
    <property type="match status" value="1"/>
</dbReference>
<dbReference type="Pfam" id="PF02518">
    <property type="entry name" value="HATPase_c"/>
    <property type="match status" value="1"/>
</dbReference>
<protein>
    <recommendedName>
        <fullName evidence="2">histidine kinase</fullName>
        <ecNumber evidence="2">2.7.13.3</ecNumber>
    </recommendedName>
</protein>
<keyword evidence="7" id="KW-0175">Coiled coil</keyword>
<keyword evidence="4" id="KW-0808">Transferase</keyword>
<feature type="coiled-coil region" evidence="7">
    <location>
        <begin position="109"/>
        <end position="146"/>
    </location>
</feature>
<feature type="compositionally biased region" description="Basic and acidic residues" evidence="8">
    <location>
        <begin position="372"/>
        <end position="387"/>
    </location>
</feature>
<dbReference type="Gene3D" id="1.10.287.130">
    <property type="match status" value="1"/>
</dbReference>
<keyword evidence="5 10" id="KW-0418">Kinase</keyword>
<dbReference type="InterPro" id="IPR003661">
    <property type="entry name" value="HisK_dim/P_dom"/>
</dbReference>
<dbReference type="PRINTS" id="PR00344">
    <property type="entry name" value="BCTRLSENSOR"/>
</dbReference>
<dbReference type="InterPro" id="IPR036890">
    <property type="entry name" value="HATPase_C_sf"/>
</dbReference>
<dbReference type="EC" id="2.7.13.3" evidence="2"/>
<dbReference type="EMBL" id="MTKO01000102">
    <property type="protein sequence ID" value="RWX44122.1"/>
    <property type="molecule type" value="Genomic_DNA"/>
</dbReference>
<dbReference type="Pfam" id="PF00512">
    <property type="entry name" value="HisKA"/>
    <property type="match status" value="1"/>
</dbReference>
<proteinExistence type="predicted"/>
<dbReference type="Gene3D" id="3.30.565.10">
    <property type="entry name" value="Histidine kinase-like ATPase, C-terminal domain"/>
    <property type="match status" value="1"/>
</dbReference>
<evidence type="ECO:0000256" key="7">
    <source>
        <dbReference type="SAM" id="Coils"/>
    </source>
</evidence>
<name>A0A3S3QWA7_9BACT</name>
<evidence type="ECO:0000256" key="1">
    <source>
        <dbReference type="ARBA" id="ARBA00000085"/>
    </source>
</evidence>
<evidence type="ECO:0000256" key="3">
    <source>
        <dbReference type="ARBA" id="ARBA00022553"/>
    </source>
</evidence>
<sequence>MIPDEILHREGFCYLNTRASHLLFVLRKDGRIVQANDSATRVTGDNIIGKNFCEVLVDFTWKADLHSFALDSSEEYIMSIGTVSGLPQSYYFTFQQVAEDIIAFGRLDVEELESMRKEILVLNQELNNATRELHKKNATLKRLNAEKNRFLGMAAHDLRKPIGLLMTYSGFLVEETADVLNSEHLGFLETIHASCGNMAQLVDDLLDVSAIEAGVFPLRLEHVNLAALFSASLEPNRVQACQKGVQLDVDCRGLSGAILDAAKIEQVIGNLVANAIEYSVPGAVVAVRLTCDDRFIRFFVQDHGSGILPEEVGQLFKPFQKASTVKTAGERSTGLGLLISRKIIDAHSGKIWVDSQPGQGSTFHFEIPAQGDNHRDTDEYPFDRLSI</sequence>
<dbReference type="CDD" id="cd00082">
    <property type="entry name" value="HisKA"/>
    <property type="match status" value="1"/>
</dbReference>
<keyword evidence="3" id="KW-0597">Phosphoprotein</keyword>
<comment type="caution">
    <text evidence="10">The sequence shown here is derived from an EMBL/GenBank/DDBJ whole genome shotgun (WGS) entry which is preliminary data.</text>
</comment>
<dbReference type="InterPro" id="IPR036097">
    <property type="entry name" value="HisK_dim/P_sf"/>
</dbReference>
<evidence type="ECO:0000256" key="5">
    <source>
        <dbReference type="ARBA" id="ARBA00022777"/>
    </source>
</evidence>
<dbReference type="InterPro" id="IPR004358">
    <property type="entry name" value="Sig_transdc_His_kin-like_C"/>
</dbReference>
<keyword evidence="6" id="KW-0902">Two-component regulatory system</keyword>
<evidence type="ECO:0000256" key="2">
    <source>
        <dbReference type="ARBA" id="ARBA00012438"/>
    </source>
</evidence>
<evidence type="ECO:0000313" key="10">
    <source>
        <dbReference type="EMBL" id="RWX44122.1"/>
    </source>
</evidence>
<reference evidence="10 11" key="1">
    <citation type="submission" date="2017-01" db="EMBL/GenBank/DDBJ databases">
        <title>The cable genome- insights into the physiology and evolution of filamentous bacteria capable of sulfide oxidation via long distance electron transfer.</title>
        <authorList>
            <person name="Schreiber L."/>
            <person name="Bjerg J.T."/>
            <person name="Boggild A."/>
            <person name="Van De Vossenberg J."/>
            <person name="Meysman F."/>
            <person name="Nielsen L.P."/>
            <person name="Schramm A."/>
            <person name="Kjeldsen K.U."/>
        </authorList>
    </citation>
    <scope>NUCLEOTIDE SEQUENCE [LARGE SCALE GENOMIC DNA]</scope>
    <source>
        <strain evidence="10">MCF</strain>
    </source>
</reference>
<dbReference type="SUPFAM" id="SSF47384">
    <property type="entry name" value="Homodimeric domain of signal transducing histidine kinase"/>
    <property type="match status" value="1"/>
</dbReference>
<dbReference type="PANTHER" id="PTHR43711">
    <property type="entry name" value="TWO-COMPONENT HISTIDINE KINASE"/>
    <property type="match status" value="1"/>
</dbReference>
<dbReference type="FunFam" id="3.30.565.10:FF:000006">
    <property type="entry name" value="Sensor histidine kinase WalK"/>
    <property type="match status" value="1"/>
</dbReference>
<evidence type="ECO:0000256" key="4">
    <source>
        <dbReference type="ARBA" id="ARBA00022679"/>
    </source>
</evidence>
<feature type="domain" description="Histidine kinase" evidence="9">
    <location>
        <begin position="153"/>
        <end position="371"/>
    </location>
</feature>
<feature type="region of interest" description="Disordered" evidence="8">
    <location>
        <begin position="364"/>
        <end position="387"/>
    </location>
</feature>
<dbReference type="SMART" id="SM00387">
    <property type="entry name" value="HATPase_c"/>
    <property type="match status" value="1"/>
</dbReference>
<evidence type="ECO:0000313" key="11">
    <source>
        <dbReference type="Proteomes" id="UP000287853"/>
    </source>
</evidence>
<accession>A0A3S3QWA7</accession>
<evidence type="ECO:0000256" key="8">
    <source>
        <dbReference type="SAM" id="MobiDB-lite"/>
    </source>
</evidence>
<organism evidence="10 11">
    <name type="scientific">Candidatus Electrothrix aarhusensis</name>
    <dbReference type="NCBI Taxonomy" id="1859131"/>
    <lineage>
        <taxon>Bacteria</taxon>
        <taxon>Pseudomonadati</taxon>
        <taxon>Thermodesulfobacteriota</taxon>
        <taxon>Desulfobulbia</taxon>
        <taxon>Desulfobulbales</taxon>
        <taxon>Desulfobulbaceae</taxon>
        <taxon>Candidatus Electrothrix</taxon>
    </lineage>
</organism>
<dbReference type="SMART" id="SM00388">
    <property type="entry name" value="HisKA"/>
    <property type="match status" value="1"/>
</dbReference>
<keyword evidence="11" id="KW-1185">Reference proteome</keyword>
<dbReference type="Proteomes" id="UP000287853">
    <property type="component" value="Unassembled WGS sequence"/>
</dbReference>
<dbReference type="AlphaFoldDB" id="A0A3S3QWA7"/>
<gene>
    <name evidence="10" type="ORF">H206_02680</name>
</gene>
<dbReference type="GO" id="GO:0000155">
    <property type="term" value="F:phosphorelay sensor kinase activity"/>
    <property type="evidence" value="ECO:0007669"/>
    <property type="project" value="InterPro"/>
</dbReference>
<dbReference type="PROSITE" id="PS50109">
    <property type="entry name" value="HIS_KIN"/>
    <property type="match status" value="1"/>
</dbReference>
<evidence type="ECO:0000259" key="9">
    <source>
        <dbReference type="PROSITE" id="PS50109"/>
    </source>
</evidence>
<evidence type="ECO:0000256" key="6">
    <source>
        <dbReference type="ARBA" id="ARBA00023012"/>
    </source>
</evidence>